<dbReference type="EMBL" id="BMSV01000001">
    <property type="protein sequence ID" value="GGP87957.1"/>
    <property type="molecule type" value="Genomic_DNA"/>
</dbReference>
<gene>
    <name evidence="3" type="ORF">GCM10010249_01620</name>
</gene>
<feature type="region of interest" description="Disordered" evidence="1">
    <location>
        <begin position="167"/>
        <end position="187"/>
    </location>
</feature>
<evidence type="ECO:0000256" key="2">
    <source>
        <dbReference type="SAM" id="SignalP"/>
    </source>
</evidence>
<name>A0A918AV06_9ACTN</name>
<evidence type="ECO:0000313" key="4">
    <source>
        <dbReference type="Proteomes" id="UP000654123"/>
    </source>
</evidence>
<reference evidence="3" key="1">
    <citation type="journal article" date="2014" name="Int. J. Syst. Evol. Microbiol.">
        <title>Complete genome sequence of Corynebacterium casei LMG S-19264T (=DSM 44701T), isolated from a smear-ripened cheese.</title>
        <authorList>
            <consortium name="US DOE Joint Genome Institute (JGI-PGF)"/>
            <person name="Walter F."/>
            <person name="Albersmeier A."/>
            <person name="Kalinowski J."/>
            <person name="Ruckert C."/>
        </authorList>
    </citation>
    <scope>NUCLEOTIDE SEQUENCE</scope>
    <source>
        <strain evidence="3">JCM 4335</strain>
    </source>
</reference>
<proteinExistence type="predicted"/>
<dbReference type="Proteomes" id="UP000654123">
    <property type="component" value="Unassembled WGS sequence"/>
</dbReference>
<organism evidence="3 4">
    <name type="scientific">Streptomyces roseolilacinus</name>
    <dbReference type="NCBI Taxonomy" id="66904"/>
    <lineage>
        <taxon>Bacteria</taxon>
        <taxon>Bacillati</taxon>
        <taxon>Actinomycetota</taxon>
        <taxon>Actinomycetes</taxon>
        <taxon>Kitasatosporales</taxon>
        <taxon>Streptomycetaceae</taxon>
        <taxon>Streptomyces</taxon>
    </lineage>
</organism>
<evidence type="ECO:0000256" key="1">
    <source>
        <dbReference type="SAM" id="MobiDB-lite"/>
    </source>
</evidence>
<keyword evidence="2" id="KW-0732">Signal</keyword>
<dbReference type="AlphaFoldDB" id="A0A918AV06"/>
<feature type="signal peptide" evidence="2">
    <location>
        <begin position="1"/>
        <end position="35"/>
    </location>
</feature>
<reference evidence="3" key="2">
    <citation type="submission" date="2020-09" db="EMBL/GenBank/DDBJ databases">
        <authorList>
            <person name="Sun Q."/>
            <person name="Ohkuma M."/>
        </authorList>
    </citation>
    <scope>NUCLEOTIDE SEQUENCE</scope>
    <source>
        <strain evidence="3">JCM 4335</strain>
    </source>
</reference>
<feature type="chain" id="PRO_5036835390" evidence="2">
    <location>
        <begin position="36"/>
        <end position="187"/>
    </location>
</feature>
<accession>A0A918AV06</accession>
<comment type="caution">
    <text evidence="3">The sequence shown here is derived from an EMBL/GenBank/DDBJ whole genome shotgun (WGS) entry which is preliminary data.</text>
</comment>
<evidence type="ECO:0000313" key="3">
    <source>
        <dbReference type="EMBL" id="GGP87957.1"/>
    </source>
</evidence>
<dbReference type="RefSeq" id="WP_189529269.1">
    <property type="nucleotide sequence ID" value="NZ_BMSV01000001.1"/>
</dbReference>
<protein>
    <submittedName>
        <fullName evidence="3">Uncharacterized protein</fullName>
    </submittedName>
</protein>
<keyword evidence="4" id="KW-1185">Reference proteome</keyword>
<sequence length="187" mass="18151">MRNPTAGGAGLLRRVAVPAAAVILGLGLTAPLVHAAPAAPQGGTATRFGGIVAYDALPGARNDVVVGILLGELAIQDESGAAAGHGCVRRSDVLVTCGPVSGVARVAVQARDLDDRVYVAVPLDAIVDAGTGADEVATHGGGDRITVGDGAPGDRVASCGAGADTVEADAGDTVPTASCEGRVSPAT</sequence>